<keyword evidence="3" id="KW-1185">Reference proteome</keyword>
<comment type="caution">
    <text evidence="2">The sequence shown here is derived from an EMBL/GenBank/DDBJ whole genome shotgun (WGS) entry which is preliminary data.</text>
</comment>
<proteinExistence type="predicted"/>
<dbReference type="EMBL" id="JAVRRA010009377">
    <property type="protein sequence ID" value="KAK5249020.1"/>
    <property type="molecule type" value="Genomic_DNA"/>
</dbReference>
<protein>
    <submittedName>
        <fullName evidence="2">Uncharacterized protein</fullName>
    </submittedName>
</protein>
<evidence type="ECO:0000313" key="2">
    <source>
        <dbReference type="EMBL" id="KAK5249020.1"/>
    </source>
</evidence>
<organism evidence="2 3">
    <name type="scientific">Cryomyces antarcticus</name>
    <dbReference type="NCBI Taxonomy" id="329879"/>
    <lineage>
        <taxon>Eukaryota</taxon>
        <taxon>Fungi</taxon>
        <taxon>Dikarya</taxon>
        <taxon>Ascomycota</taxon>
        <taxon>Pezizomycotina</taxon>
        <taxon>Dothideomycetes</taxon>
        <taxon>Dothideomycetes incertae sedis</taxon>
        <taxon>Cryomyces</taxon>
    </lineage>
</organism>
<dbReference type="Proteomes" id="UP001357485">
    <property type="component" value="Unassembled WGS sequence"/>
</dbReference>
<reference evidence="2 3" key="1">
    <citation type="submission" date="2023-08" db="EMBL/GenBank/DDBJ databases">
        <title>Black Yeasts Isolated from many extreme environments.</title>
        <authorList>
            <person name="Coleine C."/>
            <person name="Stajich J.E."/>
            <person name="Selbmann L."/>
        </authorList>
    </citation>
    <scope>NUCLEOTIDE SEQUENCE [LARGE SCALE GENOMIC DNA]</scope>
    <source>
        <strain evidence="2 3">CCFEE 536</strain>
    </source>
</reference>
<feature type="chain" id="PRO_5046971117" evidence="1">
    <location>
        <begin position="18"/>
        <end position="160"/>
    </location>
</feature>
<evidence type="ECO:0000256" key="1">
    <source>
        <dbReference type="SAM" id="SignalP"/>
    </source>
</evidence>
<name>A0ABR0LVW9_9PEZI</name>
<keyword evidence="1" id="KW-0732">Signal</keyword>
<feature type="signal peptide" evidence="1">
    <location>
        <begin position="1"/>
        <end position="17"/>
    </location>
</feature>
<feature type="non-terminal residue" evidence="2">
    <location>
        <position position="160"/>
    </location>
</feature>
<evidence type="ECO:0000313" key="3">
    <source>
        <dbReference type="Proteomes" id="UP001357485"/>
    </source>
</evidence>
<gene>
    <name evidence="2" type="ORF">LTR16_006330</name>
</gene>
<sequence>MRRAALFALPLARLAASQSTIRLLFPQNPAQGDLVLPSPLSASLQGSNPTATTLVFACDQKNTTSCDWDPDGWTVTAGPTRINWVLAGSIYYDYTLVSSTVYKGQVSYGGDGQGQLPMTLTDSAVAHDVTITTGDATGFVTIQTSPPIPATSSSLAVSTG</sequence>
<accession>A0ABR0LVW9</accession>